<reference evidence="1 2" key="2">
    <citation type="submission" date="2018-11" db="EMBL/GenBank/DDBJ databases">
        <authorList>
            <consortium name="Pathogen Informatics"/>
        </authorList>
    </citation>
    <scope>NUCLEOTIDE SEQUENCE [LARGE SCALE GENOMIC DNA]</scope>
</reference>
<reference evidence="3" key="1">
    <citation type="submission" date="2017-02" db="UniProtKB">
        <authorList>
            <consortium name="WormBaseParasite"/>
        </authorList>
    </citation>
    <scope>IDENTIFICATION</scope>
</reference>
<dbReference type="InterPro" id="IPR036865">
    <property type="entry name" value="CRAL-TRIO_dom_sf"/>
</dbReference>
<organism evidence="3">
    <name type="scientific">Anisakis simplex</name>
    <name type="common">Herring worm</name>
    <dbReference type="NCBI Taxonomy" id="6269"/>
    <lineage>
        <taxon>Eukaryota</taxon>
        <taxon>Metazoa</taxon>
        <taxon>Ecdysozoa</taxon>
        <taxon>Nematoda</taxon>
        <taxon>Chromadorea</taxon>
        <taxon>Rhabditida</taxon>
        <taxon>Spirurina</taxon>
        <taxon>Ascaridomorpha</taxon>
        <taxon>Ascaridoidea</taxon>
        <taxon>Anisakidae</taxon>
        <taxon>Anisakis</taxon>
        <taxon>Anisakis simplex complex</taxon>
    </lineage>
</organism>
<evidence type="ECO:0000313" key="1">
    <source>
        <dbReference type="EMBL" id="VDK56457.1"/>
    </source>
</evidence>
<dbReference type="AlphaFoldDB" id="A0A0M3K6D6"/>
<accession>A0A0M3K6D6</accession>
<evidence type="ECO:0000313" key="3">
    <source>
        <dbReference type="WBParaSite" id="ASIM_0001652701-mRNA-1"/>
    </source>
</evidence>
<dbReference type="PANTHER" id="PTHR47159:SF5">
    <property type="entry name" value="CRAL-TRIO DOMAIN-CONTAINING PROTEIN"/>
    <property type="match status" value="1"/>
</dbReference>
<dbReference type="Gene3D" id="3.40.525.10">
    <property type="entry name" value="CRAL-TRIO lipid binding domain"/>
    <property type="match status" value="1"/>
</dbReference>
<dbReference type="EMBL" id="UYRR01032678">
    <property type="protein sequence ID" value="VDK56457.1"/>
    <property type="molecule type" value="Genomic_DNA"/>
</dbReference>
<name>A0A0M3K6D6_ANISI</name>
<proteinExistence type="predicted"/>
<keyword evidence="2" id="KW-1185">Reference proteome</keyword>
<protein>
    <submittedName>
        <fullName evidence="3">DUF3849 domain-containing protein</fullName>
    </submittedName>
</protein>
<dbReference type="WBParaSite" id="ASIM_0001652701-mRNA-1">
    <property type="protein sequence ID" value="ASIM_0001652701-mRNA-1"/>
    <property type="gene ID" value="ASIM_0001652701"/>
</dbReference>
<dbReference type="InterPro" id="IPR053302">
    <property type="entry name" value="CRAL-TRIO_domain"/>
</dbReference>
<dbReference type="PANTHER" id="PTHR47159">
    <property type="entry name" value="PROTEIN CBG07705-RELATED"/>
    <property type="match status" value="1"/>
</dbReference>
<dbReference type="Proteomes" id="UP000267096">
    <property type="component" value="Unassembled WGS sequence"/>
</dbReference>
<gene>
    <name evidence="1" type="ORF">ASIM_LOCUS15934</name>
</gene>
<sequence length="168" mass="20400">MKVAQMSDEDRRRVEELRELVKQNLTEYYDTDFNLLRWLQGHPDLELKDIAEKLNQHLKLRSTVWKFDEMWQKPMQRNCQKRNPKHIQQIPYENAVVVVDQVRMLSSSKWRQEILKYASAKALPRQWNINGEDVFKADVIIPTPYDKTLWYINRNEKVKRHLKTNHKK</sequence>
<evidence type="ECO:0000313" key="2">
    <source>
        <dbReference type="Proteomes" id="UP000267096"/>
    </source>
</evidence>